<feature type="compositionally biased region" description="Pro residues" evidence="1">
    <location>
        <begin position="61"/>
        <end position="72"/>
    </location>
</feature>
<evidence type="ECO:0000313" key="2">
    <source>
        <dbReference type="EMBL" id="KAF0740641.1"/>
    </source>
</evidence>
<evidence type="ECO:0000313" key="3">
    <source>
        <dbReference type="Proteomes" id="UP000481153"/>
    </source>
</evidence>
<dbReference type="Proteomes" id="UP000481153">
    <property type="component" value="Unassembled WGS sequence"/>
</dbReference>
<proteinExistence type="predicted"/>
<protein>
    <submittedName>
        <fullName evidence="2">Uncharacterized protein</fullName>
    </submittedName>
</protein>
<accession>A0A6G0XK04</accession>
<evidence type="ECO:0000256" key="1">
    <source>
        <dbReference type="SAM" id="MobiDB-lite"/>
    </source>
</evidence>
<organism evidence="2 3">
    <name type="scientific">Aphanomyces euteiches</name>
    <dbReference type="NCBI Taxonomy" id="100861"/>
    <lineage>
        <taxon>Eukaryota</taxon>
        <taxon>Sar</taxon>
        <taxon>Stramenopiles</taxon>
        <taxon>Oomycota</taxon>
        <taxon>Saprolegniomycetes</taxon>
        <taxon>Saprolegniales</taxon>
        <taxon>Verrucalvaceae</taxon>
        <taxon>Aphanomyces</taxon>
    </lineage>
</organism>
<name>A0A6G0XK04_9STRA</name>
<sequence>MVDAALAMRFGAMQVSGDPVLDTDSLLVDRRFGIESSMLLQEYYPRTLARSPSDEDEQPATPDPPGFRPVPRPRFVRAQSANPATRARPETRVHDVSVQSLVPFGSNQDQIPSRRRLDEVKSPVYRKTPRPMSQPPDLFKTRPKSSGPTRQRLDEVVWSSSKRISTLDERRQDRIRVRQPIVPDEEELTPETKETRRGVVLHVVHQLHTDMNVSVPAPPSVLVVETPRNAPTQTSTPSRSSSLRAGNPFMMTKDLADRRHELQKRIHTHPSTVKKPTTEPVKNVLLKMYCVLDEYEQGGRDGPRYVKRFKKKPEIPMQKKVIVRLRRGATQAVSTEPHQDRGGNLTPTR</sequence>
<dbReference type="EMBL" id="VJMJ01000048">
    <property type="protein sequence ID" value="KAF0740641.1"/>
    <property type="molecule type" value="Genomic_DNA"/>
</dbReference>
<feature type="compositionally biased region" description="Polar residues" evidence="1">
    <location>
        <begin position="97"/>
        <end position="111"/>
    </location>
</feature>
<feature type="region of interest" description="Disordered" evidence="1">
    <location>
        <begin position="49"/>
        <end position="153"/>
    </location>
</feature>
<dbReference type="AlphaFoldDB" id="A0A6G0XK04"/>
<comment type="caution">
    <text evidence="2">The sequence shown here is derived from an EMBL/GenBank/DDBJ whole genome shotgun (WGS) entry which is preliminary data.</text>
</comment>
<gene>
    <name evidence="2" type="ORF">Ae201684_004015</name>
</gene>
<reference evidence="2 3" key="1">
    <citation type="submission" date="2019-07" db="EMBL/GenBank/DDBJ databases">
        <title>Genomics analysis of Aphanomyces spp. identifies a new class of oomycete effector associated with host adaptation.</title>
        <authorList>
            <person name="Gaulin E."/>
        </authorList>
    </citation>
    <scope>NUCLEOTIDE SEQUENCE [LARGE SCALE GENOMIC DNA]</scope>
    <source>
        <strain evidence="2 3">ATCC 201684</strain>
    </source>
</reference>
<feature type="region of interest" description="Disordered" evidence="1">
    <location>
        <begin position="327"/>
        <end position="349"/>
    </location>
</feature>
<keyword evidence="3" id="KW-1185">Reference proteome</keyword>
<dbReference type="VEuPathDB" id="FungiDB:AeMF1_009216"/>